<name>A0AAD8SMQ0_LOLMU</name>
<accession>A0AAD8SMQ0</accession>
<reference evidence="1" key="1">
    <citation type="submission" date="2023-07" db="EMBL/GenBank/DDBJ databases">
        <title>A chromosome-level genome assembly of Lolium multiflorum.</title>
        <authorList>
            <person name="Chen Y."/>
            <person name="Copetti D."/>
            <person name="Kolliker R."/>
            <person name="Studer B."/>
        </authorList>
    </citation>
    <scope>NUCLEOTIDE SEQUENCE</scope>
    <source>
        <strain evidence="1">02402/16</strain>
        <tissue evidence="1">Leaf</tissue>
    </source>
</reference>
<dbReference type="GO" id="GO:0045338">
    <property type="term" value="P:farnesyl diphosphate metabolic process"/>
    <property type="evidence" value="ECO:0007669"/>
    <property type="project" value="InterPro"/>
</dbReference>
<dbReference type="EMBL" id="JAUUTY010000003">
    <property type="protein sequence ID" value="KAK1661107.1"/>
    <property type="molecule type" value="Genomic_DNA"/>
</dbReference>
<gene>
    <name evidence="1" type="ORF">QYE76_049266</name>
</gene>
<dbReference type="GO" id="GO:0051996">
    <property type="term" value="F:squalene synthase [NAD(P)H] activity"/>
    <property type="evidence" value="ECO:0007669"/>
    <property type="project" value="InterPro"/>
</dbReference>
<dbReference type="Gene3D" id="1.10.600.10">
    <property type="entry name" value="Farnesyl Diphosphate Synthase"/>
    <property type="match status" value="1"/>
</dbReference>
<dbReference type="PANTHER" id="PTHR11626">
    <property type="entry name" value="FARNESYL-DIPHOSPHATE FARNESYLTRANSFERASE"/>
    <property type="match status" value="1"/>
</dbReference>
<organism evidence="1 2">
    <name type="scientific">Lolium multiflorum</name>
    <name type="common">Italian ryegrass</name>
    <name type="synonym">Lolium perenne subsp. multiflorum</name>
    <dbReference type="NCBI Taxonomy" id="4521"/>
    <lineage>
        <taxon>Eukaryota</taxon>
        <taxon>Viridiplantae</taxon>
        <taxon>Streptophyta</taxon>
        <taxon>Embryophyta</taxon>
        <taxon>Tracheophyta</taxon>
        <taxon>Spermatophyta</taxon>
        <taxon>Magnoliopsida</taxon>
        <taxon>Liliopsida</taxon>
        <taxon>Poales</taxon>
        <taxon>Poaceae</taxon>
        <taxon>BOP clade</taxon>
        <taxon>Pooideae</taxon>
        <taxon>Poodae</taxon>
        <taxon>Poeae</taxon>
        <taxon>Poeae Chloroplast Group 2 (Poeae type)</taxon>
        <taxon>Loliodinae</taxon>
        <taxon>Loliinae</taxon>
        <taxon>Lolium</taxon>
    </lineage>
</organism>
<evidence type="ECO:0000313" key="1">
    <source>
        <dbReference type="EMBL" id="KAK1661107.1"/>
    </source>
</evidence>
<dbReference type="InterPro" id="IPR008949">
    <property type="entry name" value="Isoprenoid_synthase_dom_sf"/>
</dbReference>
<dbReference type="InterPro" id="IPR044844">
    <property type="entry name" value="Trans_IPPS_euk-type"/>
</dbReference>
<dbReference type="SUPFAM" id="SSF48576">
    <property type="entry name" value="Terpenoid synthases"/>
    <property type="match status" value="1"/>
</dbReference>
<protein>
    <submittedName>
        <fullName evidence="1">Uncharacterized protein</fullName>
    </submittedName>
</protein>
<dbReference type="GO" id="GO:0005789">
    <property type="term" value="C:endoplasmic reticulum membrane"/>
    <property type="evidence" value="ECO:0007669"/>
    <property type="project" value="TreeGrafter"/>
</dbReference>
<sequence>MGALSRPEEVVALVKLRVAAGQIKRQIPPEEHWAFCYDMLQKVSRSFALVIQQLGPELRNAVCIFYAWGVLSCQVHNFLSVLRPTTLTVITTATAEDDTSVANDVKLPILVDFYRHINYRCEW</sequence>
<dbReference type="AlphaFoldDB" id="A0AAD8SMQ0"/>
<dbReference type="PANTHER" id="PTHR11626:SF2">
    <property type="entry name" value="SQUALENE SYNTHASE"/>
    <property type="match status" value="1"/>
</dbReference>
<comment type="caution">
    <text evidence="1">The sequence shown here is derived from an EMBL/GenBank/DDBJ whole genome shotgun (WGS) entry which is preliminary data.</text>
</comment>
<evidence type="ECO:0000313" key="2">
    <source>
        <dbReference type="Proteomes" id="UP001231189"/>
    </source>
</evidence>
<keyword evidence="2" id="KW-1185">Reference proteome</keyword>
<dbReference type="Proteomes" id="UP001231189">
    <property type="component" value="Unassembled WGS sequence"/>
</dbReference>
<proteinExistence type="predicted"/>